<evidence type="ECO:0000313" key="1">
    <source>
        <dbReference type="EMBL" id="MEO3957406.1"/>
    </source>
</evidence>
<accession>A0ABV0HC02</accession>
<protein>
    <submittedName>
        <fullName evidence="1">Uncharacterized protein</fullName>
    </submittedName>
</protein>
<dbReference type="EMBL" id="JBDQQU010000379">
    <property type="protein sequence ID" value="MEO3957406.1"/>
    <property type="molecule type" value="Genomic_DNA"/>
</dbReference>
<proteinExistence type="predicted"/>
<evidence type="ECO:0000313" key="2">
    <source>
        <dbReference type="Proteomes" id="UP001438292"/>
    </source>
</evidence>
<keyword evidence="2" id="KW-1185">Reference proteome</keyword>
<comment type="caution">
    <text evidence="1">The sequence shown here is derived from an EMBL/GenBank/DDBJ whole genome shotgun (WGS) entry which is preliminary data.</text>
</comment>
<organism evidence="1 2">
    <name type="scientific">Chromobacterium piscinae</name>
    <dbReference type="NCBI Taxonomy" id="686831"/>
    <lineage>
        <taxon>Bacteria</taxon>
        <taxon>Pseudomonadati</taxon>
        <taxon>Pseudomonadota</taxon>
        <taxon>Betaproteobacteria</taxon>
        <taxon>Neisseriales</taxon>
        <taxon>Chromobacteriaceae</taxon>
        <taxon>Chromobacterium</taxon>
    </lineage>
</organism>
<feature type="non-terminal residue" evidence="1">
    <location>
        <position position="1"/>
    </location>
</feature>
<dbReference type="RefSeq" id="WP_347788148.1">
    <property type="nucleotide sequence ID" value="NZ_JBDQQU010000379.1"/>
</dbReference>
<reference evidence="1 2" key="1">
    <citation type="submission" date="2024-05" db="EMBL/GenBank/DDBJ databases">
        <authorList>
            <person name="De Oliveira J.P."/>
            <person name="Noriler S.A."/>
            <person name="De Oliveira A.G."/>
            <person name="Sipoli D.S."/>
        </authorList>
    </citation>
    <scope>NUCLEOTIDE SEQUENCE [LARGE SCALE GENOMIC DNA]</scope>
    <source>
        <strain evidence="1 2">LABIM186</strain>
    </source>
</reference>
<dbReference type="Proteomes" id="UP001438292">
    <property type="component" value="Unassembled WGS sequence"/>
</dbReference>
<gene>
    <name evidence="1" type="ORF">ABH309_23465</name>
</gene>
<name>A0ABV0HC02_9NEIS</name>
<sequence length="119" mass="13677">HRITVRNKVRGEILSFQDGRQRSRAESIGTVDGAVYARYTYEVTSWLEQDAEVTELDPDSVHVIFPENKKEADEIAHFVRANGTTRLRFEDFDATHFPAWEIAPAPDDPTGMRYHCKPE</sequence>